<dbReference type="OrthoDB" id="9811690at2"/>
<reference evidence="2 3" key="1">
    <citation type="submission" date="2016-11" db="EMBL/GenBank/DDBJ databases">
        <authorList>
            <person name="Jaros S."/>
            <person name="Januszkiewicz K."/>
            <person name="Wedrychowicz H."/>
        </authorList>
    </citation>
    <scope>NUCLEOTIDE SEQUENCE [LARGE SCALE GENOMIC DNA]</scope>
    <source>
        <strain evidence="2 3">DSM 21758</strain>
    </source>
</reference>
<dbReference type="GO" id="GO:0016491">
    <property type="term" value="F:oxidoreductase activity"/>
    <property type="evidence" value="ECO:0007669"/>
    <property type="project" value="InterPro"/>
</dbReference>
<dbReference type="AlphaFoldDB" id="A0A1M6FCU0"/>
<dbReference type="PROSITE" id="PS50905">
    <property type="entry name" value="FERRITIN_LIKE"/>
    <property type="match status" value="1"/>
</dbReference>
<evidence type="ECO:0000313" key="2">
    <source>
        <dbReference type="EMBL" id="SHI95497.1"/>
    </source>
</evidence>
<dbReference type="CDD" id="cd00657">
    <property type="entry name" value="Ferritin_like"/>
    <property type="match status" value="1"/>
</dbReference>
<dbReference type="RefSeq" id="WP_072985663.1">
    <property type="nucleotide sequence ID" value="NZ_FQZB01000005.1"/>
</dbReference>
<protein>
    <submittedName>
        <fullName evidence="2">Rubrerythrin</fullName>
    </submittedName>
</protein>
<dbReference type="SUPFAM" id="SSF47240">
    <property type="entry name" value="Ferritin-like"/>
    <property type="match status" value="1"/>
</dbReference>
<dbReference type="EMBL" id="FQZB01000005">
    <property type="protein sequence ID" value="SHI95497.1"/>
    <property type="molecule type" value="Genomic_DNA"/>
</dbReference>
<dbReference type="GO" id="GO:0046872">
    <property type="term" value="F:metal ion binding"/>
    <property type="evidence" value="ECO:0007669"/>
    <property type="project" value="InterPro"/>
</dbReference>
<dbReference type="InterPro" id="IPR003251">
    <property type="entry name" value="Rr_diiron-bd_dom"/>
</dbReference>
<gene>
    <name evidence="2" type="ORF">SAMN02745163_01101</name>
</gene>
<evidence type="ECO:0000313" key="3">
    <source>
        <dbReference type="Proteomes" id="UP000184310"/>
    </source>
</evidence>
<keyword evidence="3" id="KW-1185">Reference proteome</keyword>
<dbReference type="Pfam" id="PF02915">
    <property type="entry name" value="Rubrerythrin"/>
    <property type="match status" value="1"/>
</dbReference>
<sequence length="178" mass="21024">MSYTTNRQPQGILINKETFLREGMIAEIVAINDYSRFISLTSNKEVKDLFYHIMEDEKEHYGMFLNTLRNIDNDHEKLKAEIKDHIQISEKYKHKFKEYSTVKDMKNELLMNIREAIKGELEAIVLYESFIKNLSEEDEEDIVEIIVKIIKDEKEHTEELTLALTLLDEDKYGLISCN</sequence>
<proteinExistence type="predicted"/>
<name>A0A1M6FCU0_9CLOT</name>
<organism evidence="2 3">
    <name type="scientific">Clostridium cavendishii DSM 21758</name>
    <dbReference type="NCBI Taxonomy" id="1121302"/>
    <lineage>
        <taxon>Bacteria</taxon>
        <taxon>Bacillati</taxon>
        <taxon>Bacillota</taxon>
        <taxon>Clostridia</taxon>
        <taxon>Eubacteriales</taxon>
        <taxon>Clostridiaceae</taxon>
        <taxon>Clostridium</taxon>
    </lineage>
</organism>
<dbReference type="STRING" id="1121302.SAMN02745163_01101"/>
<feature type="domain" description="Ferritin-like diiron" evidence="1">
    <location>
        <begin position="103"/>
        <end position="178"/>
    </location>
</feature>
<dbReference type="InterPro" id="IPR009040">
    <property type="entry name" value="Ferritin-like_diiron"/>
</dbReference>
<dbReference type="Gene3D" id="1.20.1260.10">
    <property type="match status" value="1"/>
</dbReference>
<dbReference type="InterPro" id="IPR012347">
    <property type="entry name" value="Ferritin-like"/>
</dbReference>
<evidence type="ECO:0000259" key="1">
    <source>
        <dbReference type="PROSITE" id="PS50905"/>
    </source>
</evidence>
<dbReference type="InterPro" id="IPR009078">
    <property type="entry name" value="Ferritin-like_SF"/>
</dbReference>
<dbReference type="Gene3D" id="6.10.140.1960">
    <property type="match status" value="1"/>
</dbReference>
<dbReference type="Proteomes" id="UP000184310">
    <property type="component" value="Unassembled WGS sequence"/>
</dbReference>
<accession>A0A1M6FCU0</accession>